<accession>A0A089LQG3</accession>
<dbReference type="Proteomes" id="UP000029507">
    <property type="component" value="Chromosome"/>
</dbReference>
<evidence type="ECO:0000313" key="1">
    <source>
        <dbReference type="EMBL" id="AIQ63142.1"/>
    </source>
</evidence>
<dbReference type="HOGENOM" id="CLU_2736300_0_0_9"/>
<protein>
    <submittedName>
        <fullName evidence="1">Uncharacterized protein</fullName>
    </submittedName>
</protein>
<organism evidence="1 2">
    <name type="scientific">Paenibacillus stellifer</name>
    <dbReference type="NCBI Taxonomy" id="169760"/>
    <lineage>
        <taxon>Bacteria</taxon>
        <taxon>Bacillati</taxon>
        <taxon>Bacillota</taxon>
        <taxon>Bacilli</taxon>
        <taxon>Bacillales</taxon>
        <taxon>Paenibacillaceae</taxon>
        <taxon>Paenibacillus</taxon>
    </lineage>
</organism>
<name>A0A089LQG3_9BACL</name>
<proteinExistence type="predicted"/>
<sequence>MRDYCGDFAAIANEASPPVVLKKSGAGKIERQVAVFEQNGTHSGQNAAHRLQLSDNMILDEKNSKKNCTLN</sequence>
<dbReference type="KEGG" id="pste:PSTEL_08590"/>
<keyword evidence="2" id="KW-1185">Reference proteome</keyword>
<dbReference type="AlphaFoldDB" id="A0A089LQG3"/>
<dbReference type="STRING" id="169760.PSTEL_08590"/>
<dbReference type="EMBL" id="CP009286">
    <property type="protein sequence ID" value="AIQ63142.1"/>
    <property type="molecule type" value="Genomic_DNA"/>
</dbReference>
<gene>
    <name evidence="1" type="ORF">PSTEL_08590</name>
</gene>
<evidence type="ECO:0000313" key="2">
    <source>
        <dbReference type="Proteomes" id="UP000029507"/>
    </source>
</evidence>
<reference evidence="1 2" key="1">
    <citation type="submission" date="2014-08" db="EMBL/GenBank/DDBJ databases">
        <title>Comparative genomics of the Paenibacillus odorifer group.</title>
        <authorList>
            <person name="den Bakker H.C."/>
            <person name="Tsai Y.-C."/>
            <person name="Martin N."/>
            <person name="Korlach J."/>
            <person name="Wiedmann M."/>
        </authorList>
    </citation>
    <scope>NUCLEOTIDE SEQUENCE [LARGE SCALE GENOMIC DNA]</scope>
    <source>
        <strain evidence="1 2">DSM 14472</strain>
    </source>
</reference>
<dbReference type="RefSeq" id="WP_038694596.1">
    <property type="nucleotide sequence ID" value="NZ_CP009286.1"/>
</dbReference>